<dbReference type="RefSeq" id="WP_226580189.1">
    <property type="nucleotide sequence ID" value="NZ_BLAY01000036.1"/>
</dbReference>
<dbReference type="EMBL" id="BLAY01000036">
    <property type="protein sequence ID" value="GET37909.1"/>
    <property type="molecule type" value="Genomic_DNA"/>
</dbReference>
<reference evidence="1" key="1">
    <citation type="submission" date="2019-10" db="EMBL/GenBank/DDBJ databases">
        <title>Draft genome sequece of Microseira wollei NIES-4236.</title>
        <authorList>
            <person name="Yamaguchi H."/>
            <person name="Suzuki S."/>
            <person name="Kawachi M."/>
        </authorList>
    </citation>
    <scope>NUCLEOTIDE SEQUENCE</scope>
    <source>
        <strain evidence="1">NIES-4236</strain>
    </source>
</reference>
<accession>A0AAV3X6Y8</accession>
<evidence type="ECO:0000313" key="1">
    <source>
        <dbReference type="EMBL" id="GET37909.1"/>
    </source>
</evidence>
<comment type="caution">
    <text evidence="1">The sequence shown here is derived from an EMBL/GenBank/DDBJ whole genome shotgun (WGS) entry which is preliminary data.</text>
</comment>
<sequence length="50" mass="5706">MILSRALFTLDKEIDRCDRYPFITPCMPRVAGRRHAPALGFLAKASDRNN</sequence>
<protein>
    <submittedName>
        <fullName evidence="1">Uncharacterized protein</fullName>
    </submittedName>
</protein>
<organism evidence="1 2">
    <name type="scientific">Microseira wollei NIES-4236</name>
    <dbReference type="NCBI Taxonomy" id="2530354"/>
    <lineage>
        <taxon>Bacteria</taxon>
        <taxon>Bacillati</taxon>
        <taxon>Cyanobacteriota</taxon>
        <taxon>Cyanophyceae</taxon>
        <taxon>Oscillatoriophycideae</taxon>
        <taxon>Aerosakkonematales</taxon>
        <taxon>Aerosakkonemataceae</taxon>
        <taxon>Microseira</taxon>
    </lineage>
</organism>
<keyword evidence="2" id="KW-1185">Reference proteome</keyword>
<proteinExistence type="predicted"/>
<dbReference type="AlphaFoldDB" id="A0AAV3X6Y8"/>
<evidence type="ECO:0000313" key="2">
    <source>
        <dbReference type="Proteomes" id="UP001050975"/>
    </source>
</evidence>
<name>A0AAV3X6Y8_9CYAN</name>
<gene>
    <name evidence="1" type="ORF">MiSe_26630</name>
</gene>
<dbReference type="Proteomes" id="UP001050975">
    <property type="component" value="Unassembled WGS sequence"/>
</dbReference>